<dbReference type="EMBL" id="JARZAK010000001">
    <property type="protein sequence ID" value="MDY7256527.1"/>
    <property type="molecule type" value="Genomic_DNA"/>
</dbReference>
<keyword evidence="1" id="KW-0175">Coiled coil</keyword>
<keyword evidence="4" id="KW-1185">Reference proteome</keyword>
<keyword evidence="2" id="KW-0812">Transmembrane</keyword>
<evidence type="ECO:0000313" key="4">
    <source>
        <dbReference type="Proteomes" id="UP001292913"/>
    </source>
</evidence>
<sequence>MKRLIYIIILLMSALCLFSCKSSRNIETHKQVDYSGDFQYLRKVMEELRIGLNKQTKIVNDRLSDLKIENTTVYLSAPDSTGKQHVVKESTTKASKLEQERSEIDETLSITMRQFSSQLDTLSNKVNALLNQRENVVEMSWWDIHKDKVYIGSIILIVVCCFVCKIRRK</sequence>
<organism evidence="3 4">
    <name type="scientific">Bacteroides vicugnae</name>
    <dbReference type="NCBI Taxonomy" id="3037989"/>
    <lineage>
        <taxon>Bacteria</taxon>
        <taxon>Pseudomonadati</taxon>
        <taxon>Bacteroidota</taxon>
        <taxon>Bacteroidia</taxon>
        <taxon>Bacteroidales</taxon>
        <taxon>Bacteroidaceae</taxon>
        <taxon>Bacteroides</taxon>
    </lineage>
</organism>
<evidence type="ECO:0000313" key="3">
    <source>
        <dbReference type="EMBL" id="MDY7256527.1"/>
    </source>
</evidence>
<reference evidence="3 4" key="1">
    <citation type="submission" date="2023-04" db="EMBL/GenBank/DDBJ databases">
        <title>Bacteroides pacosi sp. nov., isolated from the fecal material of an alpaca.</title>
        <authorList>
            <person name="Miller S."/>
            <person name="Hendry M."/>
            <person name="King J."/>
            <person name="Sankaranarayanan K."/>
            <person name="Lawson P.A."/>
        </authorList>
    </citation>
    <scope>NUCLEOTIDE SEQUENCE [LARGE SCALE GENOMIC DNA]</scope>
    <source>
        <strain evidence="3 4">A2-P53</strain>
    </source>
</reference>
<dbReference type="Proteomes" id="UP001292913">
    <property type="component" value="Unassembled WGS sequence"/>
</dbReference>
<evidence type="ECO:0000256" key="2">
    <source>
        <dbReference type="SAM" id="Phobius"/>
    </source>
</evidence>
<dbReference type="RefSeq" id="WP_259022965.1">
    <property type="nucleotide sequence ID" value="NZ_JARZAK010000001.1"/>
</dbReference>
<proteinExistence type="predicted"/>
<keyword evidence="2" id="KW-1133">Transmembrane helix</keyword>
<gene>
    <name evidence="3" type="ORF">QHG74_02170</name>
</gene>
<feature type="transmembrane region" description="Helical" evidence="2">
    <location>
        <begin position="149"/>
        <end position="166"/>
    </location>
</feature>
<feature type="coiled-coil region" evidence="1">
    <location>
        <begin position="87"/>
        <end position="139"/>
    </location>
</feature>
<name>A0ABU5HK16_9BACE</name>
<comment type="caution">
    <text evidence="3">The sequence shown here is derived from an EMBL/GenBank/DDBJ whole genome shotgun (WGS) entry which is preliminary data.</text>
</comment>
<keyword evidence="3" id="KW-0418">Kinase</keyword>
<protein>
    <submittedName>
        <fullName evidence="3">Histidine kinase</fullName>
    </submittedName>
</protein>
<accession>A0ABU5HK16</accession>
<keyword evidence="3" id="KW-0808">Transferase</keyword>
<dbReference type="GO" id="GO:0016301">
    <property type="term" value="F:kinase activity"/>
    <property type="evidence" value="ECO:0007669"/>
    <property type="project" value="UniProtKB-KW"/>
</dbReference>
<keyword evidence="2" id="KW-0472">Membrane</keyword>
<evidence type="ECO:0000256" key="1">
    <source>
        <dbReference type="SAM" id="Coils"/>
    </source>
</evidence>